<reference evidence="1 2" key="1">
    <citation type="submission" date="2017-10" db="EMBL/GenBank/DDBJ databases">
        <title>Sphingobium yanoikuyae S72.</title>
        <authorList>
            <person name="Sanchez E."/>
            <person name="Bustos P."/>
            <person name="Mendoza P."/>
            <person name="Guo X."/>
            <person name="Mendoza A."/>
        </authorList>
    </citation>
    <scope>NUCLEOTIDE SEQUENCE [LARGE SCALE GENOMIC DNA]</scope>
    <source>
        <strain evidence="1 2">S72</strain>
    </source>
</reference>
<protein>
    <recommendedName>
        <fullName evidence="3">Tail fiber assembly protein</fullName>
    </recommendedName>
</protein>
<dbReference type="EMBL" id="CP023741">
    <property type="protein sequence ID" value="ATI82903.1"/>
    <property type="molecule type" value="Genomic_DNA"/>
</dbReference>
<gene>
    <name evidence="1" type="ORF">A6768_24820</name>
</gene>
<dbReference type="GeneID" id="57780087"/>
<evidence type="ECO:0008006" key="3">
    <source>
        <dbReference type="Google" id="ProtNLM"/>
    </source>
</evidence>
<dbReference type="Proteomes" id="UP000219422">
    <property type="component" value="Chromosome"/>
</dbReference>
<dbReference type="AlphaFoldDB" id="A0A291N6D8"/>
<evidence type="ECO:0000313" key="1">
    <source>
        <dbReference type="EMBL" id="ATI82903.1"/>
    </source>
</evidence>
<organism evidence="1 2">
    <name type="scientific">Sphingobium yanoikuyae</name>
    <name type="common">Sphingomonas yanoikuyae</name>
    <dbReference type="NCBI Taxonomy" id="13690"/>
    <lineage>
        <taxon>Bacteria</taxon>
        <taxon>Pseudomonadati</taxon>
        <taxon>Pseudomonadota</taxon>
        <taxon>Alphaproteobacteria</taxon>
        <taxon>Sphingomonadales</taxon>
        <taxon>Sphingomonadaceae</taxon>
        <taxon>Sphingobium</taxon>
    </lineage>
</organism>
<proteinExistence type="predicted"/>
<evidence type="ECO:0000313" key="2">
    <source>
        <dbReference type="Proteomes" id="UP000219422"/>
    </source>
</evidence>
<accession>A0A291N6D8</accession>
<dbReference type="RefSeq" id="WP_097385349.1">
    <property type="nucleotide sequence ID" value="NZ_CP023741.1"/>
</dbReference>
<dbReference type="KEGG" id="sya:A6768_24820"/>
<sequence length="154" mass="16388">MGIFYSALAHGFFDDSLCAALPDDAVAISPDLHANLLAAQGDGGRIEADADGMPCIRRDTQTLAMRRATFIARTKREAARRIEAVAPLWRQMNDIRASDAGTATDAEGQAASARFALIDAIRAASNAIEAQITAATAKDLKAIDLANHPLWPVE</sequence>
<name>A0A291N6D8_SPHYA</name>